<gene>
    <name evidence="2" type="ORF">EJ06DRAFT_529095</name>
</gene>
<feature type="region of interest" description="Disordered" evidence="1">
    <location>
        <begin position="1"/>
        <end position="23"/>
    </location>
</feature>
<proteinExistence type="predicted"/>
<feature type="region of interest" description="Disordered" evidence="1">
    <location>
        <begin position="149"/>
        <end position="177"/>
    </location>
</feature>
<dbReference type="EMBL" id="ML996692">
    <property type="protein sequence ID" value="KAF2401951.1"/>
    <property type="molecule type" value="Genomic_DNA"/>
</dbReference>
<sequence length="208" mass="21851">MPSPSPPSSEARQSHSTNCGRPKCAVNKGLGWSCSLGAISSAGVTAPTLSLAFYSQNPIFPNPQCTHRSPRPLLTLRPRHPVSNPSPDAPAGLTRSRKPRPAAAGHRTQPGAVQFPGRAASRSQTMHCNYSPQLRRTTHASTVCIRQAIKPSRGTGREPAGHEQGDRGGTACGAGAGRGGVVKVARRFSRAQPAGAGPAWVPRHRLAR</sequence>
<name>A0A6G1I197_9PEZI</name>
<feature type="region of interest" description="Disordered" evidence="1">
    <location>
        <begin position="189"/>
        <end position="208"/>
    </location>
</feature>
<evidence type="ECO:0000256" key="1">
    <source>
        <dbReference type="SAM" id="MobiDB-lite"/>
    </source>
</evidence>
<evidence type="ECO:0000313" key="3">
    <source>
        <dbReference type="Proteomes" id="UP000799640"/>
    </source>
</evidence>
<organism evidence="2 3">
    <name type="scientific">Trichodelitschia bisporula</name>
    <dbReference type="NCBI Taxonomy" id="703511"/>
    <lineage>
        <taxon>Eukaryota</taxon>
        <taxon>Fungi</taxon>
        <taxon>Dikarya</taxon>
        <taxon>Ascomycota</taxon>
        <taxon>Pezizomycotina</taxon>
        <taxon>Dothideomycetes</taxon>
        <taxon>Dothideomycetes incertae sedis</taxon>
        <taxon>Phaeotrichales</taxon>
        <taxon>Phaeotrichaceae</taxon>
        <taxon>Trichodelitschia</taxon>
    </lineage>
</organism>
<dbReference type="Proteomes" id="UP000799640">
    <property type="component" value="Unassembled WGS sequence"/>
</dbReference>
<reference evidence="2" key="1">
    <citation type="journal article" date="2020" name="Stud. Mycol.">
        <title>101 Dothideomycetes genomes: a test case for predicting lifestyles and emergence of pathogens.</title>
        <authorList>
            <person name="Haridas S."/>
            <person name="Albert R."/>
            <person name="Binder M."/>
            <person name="Bloem J."/>
            <person name="Labutti K."/>
            <person name="Salamov A."/>
            <person name="Andreopoulos B."/>
            <person name="Baker S."/>
            <person name="Barry K."/>
            <person name="Bills G."/>
            <person name="Bluhm B."/>
            <person name="Cannon C."/>
            <person name="Castanera R."/>
            <person name="Culley D."/>
            <person name="Daum C."/>
            <person name="Ezra D."/>
            <person name="Gonzalez J."/>
            <person name="Henrissat B."/>
            <person name="Kuo A."/>
            <person name="Liang C."/>
            <person name="Lipzen A."/>
            <person name="Lutzoni F."/>
            <person name="Magnuson J."/>
            <person name="Mondo S."/>
            <person name="Nolan M."/>
            <person name="Ohm R."/>
            <person name="Pangilinan J."/>
            <person name="Park H.-J."/>
            <person name="Ramirez L."/>
            <person name="Alfaro M."/>
            <person name="Sun H."/>
            <person name="Tritt A."/>
            <person name="Yoshinaga Y."/>
            <person name="Zwiers L.-H."/>
            <person name="Turgeon B."/>
            <person name="Goodwin S."/>
            <person name="Spatafora J."/>
            <person name="Crous P."/>
            <person name="Grigoriev I."/>
        </authorList>
    </citation>
    <scope>NUCLEOTIDE SEQUENCE</scope>
    <source>
        <strain evidence="2">CBS 262.69</strain>
    </source>
</reference>
<feature type="compositionally biased region" description="Gly residues" evidence="1">
    <location>
        <begin position="167"/>
        <end position="177"/>
    </location>
</feature>
<feature type="compositionally biased region" description="Basic and acidic residues" evidence="1">
    <location>
        <begin position="155"/>
        <end position="166"/>
    </location>
</feature>
<accession>A0A6G1I197</accession>
<dbReference type="AlphaFoldDB" id="A0A6G1I197"/>
<feature type="region of interest" description="Disordered" evidence="1">
    <location>
        <begin position="62"/>
        <end position="124"/>
    </location>
</feature>
<keyword evidence="3" id="KW-1185">Reference proteome</keyword>
<feature type="compositionally biased region" description="Polar residues" evidence="1">
    <location>
        <begin position="8"/>
        <end position="19"/>
    </location>
</feature>
<protein>
    <submittedName>
        <fullName evidence="2">Uncharacterized protein</fullName>
    </submittedName>
</protein>
<evidence type="ECO:0000313" key="2">
    <source>
        <dbReference type="EMBL" id="KAF2401951.1"/>
    </source>
</evidence>